<dbReference type="Gene3D" id="3.10.28.20">
    <property type="entry name" value="Acetamidase/Formamidase-like domains"/>
    <property type="match status" value="1"/>
</dbReference>
<evidence type="ECO:0000256" key="3">
    <source>
        <dbReference type="SAM" id="MobiDB-lite"/>
    </source>
</evidence>
<reference evidence="6" key="1">
    <citation type="submission" date="2016-10" db="EMBL/GenBank/DDBJ databases">
        <authorList>
            <person name="Varghese N."/>
            <person name="Submissions S."/>
        </authorList>
    </citation>
    <scope>NUCLEOTIDE SEQUENCE [LARGE SCALE GENOMIC DNA]</scope>
    <source>
        <strain evidence="6">CGMCC 1.11022</strain>
    </source>
</reference>
<dbReference type="GO" id="GO:0016811">
    <property type="term" value="F:hydrolase activity, acting on carbon-nitrogen (but not peptide) bonds, in linear amides"/>
    <property type="evidence" value="ECO:0007669"/>
    <property type="project" value="InterPro"/>
</dbReference>
<keyword evidence="2" id="KW-0804">Transcription</keyword>
<dbReference type="SUPFAM" id="SSF46689">
    <property type="entry name" value="Homeodomain-like"/>
    <property type="match status" value="1"/>
</dbReference>
<name>A0A1G8X9E7_9HYPH</name>
<dbReference type="PANTHER" id="PTHR31891">
    <property type="entry name" value="FORMAMIDASE C869.04-RELATED"/>
    <property type="match status" value="1"/>
</dbReference>
<protein>
    <submittedName>
        <fullName evidence="5">Acetamidase/formamidase</fullName>
    </submittedName>
</protein>
<dbReference type="InterPro" id="IPR018060">
    <property type="entry name" value="HTH_AraC"/>
</dbReference>
<feature type="region of interest" description="Disordered" evidence="3">
    <location>
        <begin position="300"/>
        <end position="348"/>
    </location>
</feature>
<sequence length="771" mass="84346">MVAALRSIDHLPLEHRDKAWLDWFEELSLSASVDDQPIPRGTMHLRAANATTRLADASGTPQRIVPMRRDHGILFALIVAGRGRLVAPHQAFDLADGDMMVLGTADDWSMTFRSDFRAFILQVAAGPLEARLGRSGIRLPKVLGSTVVAAVAKSGLRTLGSNLETSGAADLTAAEVALTELVASALLGEVREPAGSLTGVQTAHFRRVAATIDARLSDPDLALALIARLEGLSVRYAQKLFERRGESFSEYVRQQRLEHCRIDLADPNHAHESVAAIGQRWGFRDQSHFSRTFGATFGMSPRQVRRARSQTEEAYPLRGKPDGRKSAAARPAPMLQAAMDRPPTARARERRDHWHLPATAETVHWGFFSRSLPPVLRVDPGDSVTVETLTQHAGDDWQRMVAGDSGAESVFDWSPEHKRVDRRGAGPANASIFGRGAGEGFGVHIMTGPIYVRGAEPGDVLEIEFVEIRPRPSAAFPGKAFASNVSAWWGYQYHDLLDRDAKRETVTIFEIDMRCPAAARPLYSYEWQPQTDPFGVVHATIDYPGIPVDHSKVSHRDLSGSGVRIPARLHFGCIAVAPREADLVDSIPPGYFGGNIDNWRIGAGAKLYLPVAVQGALLSLGDGHFAQSDGEINGTGLECSLTGDIIIKLHKAGEGCPAFLRGLNSPLIETEHSWVIQSFSHPNYLRDLGSNAQSDVYKTSTIELALRNAFRQTRRFIMQTYDLTEDEVLSIMSLAADFGITQVADGNFGVHATITKAVFGERQHSQRTARP</sequence>
<dbReference type="RefSeq" id="WP_091595240.1">
    <property type="nucleotide sequence ID" value="NZ_FNEE01000009.1"/>
</dbReference>
<dbReference type="PANTHER" id="PTHR31891:SF1">
    <property type="entry name" value="FORMAMIDASE C869.04-RELATED"/>
    <property type="match status" value="1"/>
</dbReference>
<dbReference type="GO" id="GO:0043565">
    <property type="term" value="F:sequence-specific DNA binding"/>
    <property type="evidence" value="ECO:0007669"/>
    <property type="project" value="InterPro"/>
</dbReference>
<organism evidence="5 6">
    <name type="scientific">Mesorhizobium muleiense</name>
    <dbReference type="NCBI Taxonomy" id="1004279"/>
    <lineage>
        <taxon>Bacteria</taxon>
        <taxon>Pseudomonadati</taxon>
        <taxon>Pseudomonadota</taxon>
        <taxon>Alphaproteobacteria</taxon>
        <taxon>Hyphomicrobiales</taxon>
        <taxon>Phyllobacteriaceae</taxon>
        <taxon>Mesorhizobium</taxon>
    </lineage>
</organism>
<dbReference type="InterPro" id="IPR035418">
    <property type="entry name" value="AraC-bd_2"/>
</dbReference>
<dbReference type="Pfam" id="PF03069">
    <property type="entry name" value="FmdA_AmdA"/>
    <property type="match status" value="2"/>
</dbReference>
<gene>
    <name evidence="5" type="ORF">SAMN05428953_109212</name>
</gene>
<dbReference type="Proteomes" id="UP000198894">
    <property type="component" value="Unassembled WGS sequence"/>
</dbReference>
<keyword evidence="1" id="KW-0805">Transcription regulation</keyword>
<evidence type="ECO:0000313" key="6">
    <source>
        <dbReference type="Proteomes" id="UP000198894"/>
    </source>
</evidence>
<dbReference type="SMART" id="SM00342">
    <property type="entry name" value="HTH_ARAC"/>
    <property type="match status" value="1"/>
</dbReference>
<evidence type="ECO:0000256" key="1">
    <source>
        <dbReference type="ARBA" id="ARBA00023015"/>
    </source>
</evidence>
<dbReference type="Gene3D" id="1.10.10.60">
    <property type="entry name" value="Homeodomain-like"/>
    <property type="match status" value="1"/>
</dbReference>
<dbReference type="InterPro" id="IPR004304">
    <property type="entry name" value="FmdA_AmdA"/>
</dbReference>
<evidence type="ECO:0000313" key="5">
    <source>
        <dbReference type="EMBL" id="SDJ87278.1"/>
    </source>
</evidence>
<proteinExistence type="predicted"/>
<dbReference type="InterPro" id="IPR009057">
    <property type="entry name" value="Homeodomain-like_sf"/>
</dbReference>
<dbReference type="PROSITE" id="PS01124">
    <property type="entry name" value="HTH_ARAC_FAMILY_2"/>
    <property type="match status" value="1"/>
</dbReference>
<feature type="compositionally biased region" description="Low complexity" evidence="3">
    <location>
        <begin position="328"/>
        <end position="339"/>
    </location>
</feature>
<dbReference type="EMBL" id="FNEE01000009">
    <property type="protein sequence ID" value="SDJ87278.1"/>
    <property type="molecule type" value="Genomic_DNA"/>
</dbReference>
<evidence type="ECO:0000256" key="2">
    <source>
        <dbReference type="ARBA" id="ARBA00023163"/>
    </source>
</evidence>
<dbReference type="Pfam" id="PF12833">
    <property type="entry name" value="HTH_18"/>
    <property type="match status" value="1"/>
</dbReference>
<dbReference type="Gene3D" id="2.60.120.580">
    <property type="entry name" value="Acetamidase/Formamidase-like domains"/>
    <property type="match status" value="2"/>
</dbReference>
<accession>A0A1G8X9E7</accession>
<evidence type="ECO:0000259" key="4">
    <source>
        <dbReference type="PROSITE" id="PS01124"/>
    </source>
</evidence>
<keyword evidence="6" id="KW-1185">Reference proteome</keyword>
<dbReference type="AlphaFoldDB" id="A0A1G8X9E7"/>
<dbReference type="GO" id="GO:0003700">
    <property type="term" value="F:DNA-binding transcription factor activity"/>
    <property type="evidence" value="ECO:0007669"/>
    <property type="project" value="InterPro"/>
</dbReference>
<dbReference type="Pfam" id="PF14525">
    <property type="entry name" value="AraC_binding_2"/>
    <property type="match status" value="1"/>
</dbReference>
<dbReference type="SUPFAM" id="SSF141130">
    <property type="entry name" value="Acetamidase/Formamidase-like"/>
    <property type="match status" value="1"/>
</dbReference>
<feature type="domain" description="HTH araC/xylS-type" evidence="4">
    <location>
        <begin position="206"/>
        <end position="307"/>
    </location>
</feature>